<reference evidence="2" key="2">
    <citation type="submission" date="2015-03" db="EMBL/GenBank/DDBJ databases">
        <title>Additive effect of two phages aimed for phage therapy.</title>
        <authorList>
            <person name="Khalifa L."/>
            <person name="Beyth N."/>
            <person name="Hazan R."/>
        </authorList>
    </citation>
    <scope>NUCLEOTIDE SEQUENCE [LARGE SCALE GENOMIC DNA]</scope>
</reference>
<accession>A0A0E3TB54</accession>
<dbReference type="RefSeq" id="YP_009219782.1">
    <property type="nucleotide sequence ID" value="NC_029026.1"/>
</dbReference>
<evidence type="ECO:0000313" key="1">
    <source>
        <dbReference type="EMBL" id="AKC05051.1"/>
    </source>
</evidence>
<dbReference type="KEGG" id="vg:26645907"/>
<protein>
    <submittedName>
        <fullName evidence="1">Uncharacterized protein</fullName>
    </submittedName>
</protein>
<name>A0A0E3TB54_9CAUD</name>
<dbReference type="Proteomes" id="UP000033340">
    <property type="component" value="Segment"/>
</dbReference>
<dbReference type="GeneID" id="26645907"/>
<sequence>MNQRQIKKRMKKVLAILNEVEVVDSDYDSGMVLYVDVADNEQNRDIIKEVCGILGLDKEKFIAECKESRLYEETLNLASCWHYLMQKEPKKLTIWHSVSKGFSLERYSED</sequence>
<dbReference type="EMBL" id="KR049063">
    <property type="protein sequence ID" value="AKC05051.1"/>
    <property type="molecule type" value="Genomic_DNA"/>
</dbReference>
<proteinExistence type="predicted"/>
<organism evidence="1 2">
    <name type="scientific">Enterococcus phage EFLK1</name>
    <dbReference type="NCBI Taxonomy" id="1640885"/>
    <lineage>
        <taxon>Viruses</taxon>
        <taxon>Duplodnaviria</taxon>
        <taxon>Heunggongvirae</taxon>
        <taxon>Uroviricota</taxon>
        <taxon>Caudoviricetes</taxon>
        <taxon>Herelleviridae</taxon>
        <taxon>Brockvirinae</taxon>
        <taxon>Kochikohdavirus</taxon>
        <taxon>Kochikohdavirus EFLK1</taxon>
    </lineage>
</organism>
<keyword evidence="2" id="KW-1185">Reference proteome</keyword>
<evidence type="ECO:0000313" key="2">
    <source>
        <dbReference type="Proteomes" id="UP000033340"/>
    </source>
</evidence>
<reference evidence="1 2" key="1">
    <citation type="journal article" date="2015" name="Genome Announc.">
        <title>Complete Genome Sequence of Enterococcus Bacteriophage EFLK1.</title>
        <authorList>
            <person name="Khalifa L."/>
            <person name="Coppenhagen-Glazer S."/>
            <person name="Shlezinger M."/>
            <person name="Kott-Gutkowski M."/>
            <person name="Adini O."/>
            <person name="Beyth N."/>
            <person name="Hazan R."/>
        </authorList>
    </citation>
    <scope>NUCLEOTIDE SEQUENCE [LARGE SCALE GENOMIC DNA]</scope>
</reference>